<keyword evidence="2" id="KW-1185">Reference proteome</keyword>
<proteinExistence type="predicted"/>
<organism evidence="1 2">
    <name type="scientific">Penicilliopsis zonata CBS 506.65</name>
    <dbReference type="NCBI Taxonomy" id="1073090"/>
    <lineage>
        <taxon>Eukaryota</taxon>
        <taxon>Fungi</taxon>
        <taxon>Dikarya</taxon>
        <taxon>Ascomycota</taxon>
        <taxon>Pezizomycotina</taxon>
        <taxon>Eurotiomycetes</taxon>
        <taxon>Eurotiomycetidae</taxon>
        <taxon>Eurotiales</taxon>
        <taxon>Aspergillaceae</taxon>
        <taxon>Penicilliopsis</taxon>
    </lineage>
</organism>
<reference evidence="2" key="1">
    <citation type="journal article" date="2017" name="Genome Biol.">
        <title>Comparative genomics reveals high biological diversity and specific adaptations in the industrially and medically important fungal genus Aspergillus.</title>
        <authorList>
            <person name="de Vries R.P."/>
            <person name="Riley R."/>
            <person name="Wiebenga A."/>
            <person name="Aguilar-Osorio G."/>
            <person name="Amillis S."/>
            <person name="Uchima C.A."/>
            <person name="Anderluh G."/>
            <person name="Asadollahi M."/>
            <person name="Askin M."/>
            <person name="Barry K."/>
            <person name="Battaglia E."/>
            <person name="Bayram O."/>
            <person name="Benocci T."/>
            <person name="Braus-Stromeyer S.A."/>
            <person name="Caldana C."/>
            <person name="Canovas D."/>
            <person name="Cerqueira G.C."/>
            <person name="Chen F."/>
            <person name="Chen W."/>
            <person name="Choi C."/>
            <person name="Clum A."/>
            <person name="Dos Santos R.A."/>
            <person name="Damasio A.R."/>
            <person name="Diallinas G."/>
            <person name="Emri T."/>
            <person name="Fekete E."/>
            <person name="Flipphi M."/>
            <person name="Freyberg S."/>
            <person name="Gallo A."/>
            <person name="Gournas C."/>
            <person name="Habgood R."/>
            <person name="Hainaut M."/>
            <person name="Harispe M.L."/>
            <person name="Henrissat B."/>
            <person name="Hilden K.S."/>
            <person name="Hope R."/>
            <person name="Hossain A."/>
            <person name="Karabika E."/>
            <person name="Karaffa L."/>
            <person name="Karanyi Z."/>
            <person name="Krasevec N."/>
            <person name="Kuo A."/>
            <person name="Kusch H."/>
            <person name="LaButti K."/>
            <person name="Lagendijk E.L."/>
            <person name="Lapidus A."/>
            <person name="Levasseur A."/>
            <person name="Lindquist E."/>
            <person name="Lipzen A."/>
            <person name="Logrieco A.F."/>
            <person name="MacCabe A."/>
            <person name="Maekelae M.R."/>
            <person name="Malavazi I."/>
            <person name="Melin P."/>
            <person name="Meyer V."/>
            <person name="Mielnichuk N."/>
            <person name="Miskei M."/>
            <person name="Molnar A.P."/>
            <person name="Mule G."/>
            <person name="Ngan C.Y."/>
            <person name="Orejas M."/>
            <person name="Orosz E."/>
            <person name="Ouedraogo J.P."/>
            <person name="Overkamp K.M."/>
            <person name="Park H.-S."/>
            <person name="Perrone G."/>
            <person name="Piumi F."/>
            <person name="Punt P.J."/>
            <person name="Ram A.F."/>
            <person name="Ramon A."/>
            <person name="Rauscher S."/>
            <person name="Record E."/>
            <person name="Riano-Pachon D.M."/>
            <person name="Robert V."/>
            <person name="Roehrig J."/>
            <person name="Ruller R."/>
            <person name="Salamov A."/>
            <person name="Salih N.S."/>
            <person name="Samson R.A."/>
            <person name="Sandor E."/>
            <person name="Sanguinetti M."/>
            <person name="Schuetze T."/>
            <person name="Sepcic K."/>
            <person name="Shelest E."/>
            <person name="Sherlock G."/>
            <person name="Sophianopoulou V."/>
            <person name="Squina F.M."/>
            <person name="Sun H."/>
            <person name="Susca A."/>
            <person name="Todd R.B."/>
            <person name="Tsang A."/>
            <person name="Unkles S.E."/>
            <person name="van de Wiele N."/>
            <person name="van Rossen-Uffink D."/>
            <person name="Oliveira J.V."/>
            <person name="Vesth T.C."/>
            <person name="Visser J."/>
            <person name="Yu J.-H."/>
            <person name="Zhou M."/>
            <person name="Andersen M.R."/>
            <person name="Archer D.B."/>
            <person name="Baker S.E."/>
            <person name="Benoit I."/>
            <person name="Brakhage A.A."/>
            <person name="Braus G.H."/>
            <person name="Fischer R."/>
            <person name="Frisvad J.C."/>
            <person name="Goldman G.H."/>
            <person name="Houbraken J."/>
            <person name="Oakley B."/>
            <person name="Pocsi I."/>
            <person name="Scazzocchio C."/>
            <person name="Seiboth B."/>
            <person name="vanKuyk P.A."/>
            <person name="Wortman J."/>
            <person name="Dyer P.S."/>
            <person name="Grigoriev I.V."/>
        </authorList>
    </citation>
    <scope>NUCLEOTIDE SEQUENCE [LARGE SCALE GENOMIC DNA]</scope>
    <source>
        <strain evidence="2">CBS 506.65</strain>
    </source>
</reference>
<dbReference type="VEuPathDB" id="FungiDB:ASPZODRAFT_23187"/>
<dbReference type="Proteomes" id="UP000184188">
    <property type="component" value="Unassembled WGS sequence"/>
</dbReference>
<dbReference type="STRING" id="1073090.A0A1L9SP75"/>
<evidence type="ECO:0000313" key="1">
    <source>
        <dbReference type="EMBL" id="OJJ48903.1"/>
    </source>
</evidence>
<protein>
    <recommendedName>
        <fullName evidence="3">DNA mismatch repair protein HSM3 N-terminal domain-containing protein</fullName>
    </recommendedName>
</protein>
<evidence type="ECO:0008006" key="3">
    <source>
        <dbReference type="Google" id="ProtNLM"/>
    </source>
</evidence>
<dbReference type="OrthoDB" id="4538483at2759"/>
<accession>A0A1L9SP75</accession>
<dbReference type="EMBL" id="KV878338">
    <property type="protein sequence ID" value="OJJ48903.1"/>
    <property type="molecule type" value="Genomic_DNA"/>
</dbReference>
<dbReference type="RefSeq" id="XP_022583413.1">
    <property type="nucleotide sequence ID" value="XM_022727923.1"/>
</dbReference>
<dbReference type="GeneID" id="34614387"/>
<evidence type="ECO:0000313" key="2">
    <source>
        <dbReference type="Proteomes" id="UP000184188"/>
    </source>
</evidence>
<dbReference type="AlphaFoldDB" id="A0A1L9SP75"/>
<name>A0A1L9SP75_9EURO</name>
<sequence>MAVPASFAAVKTHLEQIQRTPPTALDIPLLEKLKAELTQSTDSGVSGTLLVQITQILPALQEDPTPVTTLGIRAAEYLTFADLRSVNPPVDFIAGLKAPSPPVNLLALSLLGKAGQVPSDAAIVAGEPVLVASLIELWLSTSSSTVAQAAFDTIWALLKVDLATPFENDEAGQESQRSGPGQGLMWRRVFADKDVYGFLFASCSFGADGPGHMSKREKTLAQGRLMEFLLKAGRLRWDLVTTSQVPEVEARYRTSSLLYFAACQMVDTSDVLMHMTLLNFLRGLLEIDAPGLEMKTVVHSASSFSSPALDFLVEQKLHSRVVSYYLEESRLDPVDLNYLSGPIMAYVAQYAELYPNHLLQSPQPLLDGILSRINQALEMSPARWAHGPVPAGHLAVLSSLPRVLLVEAGRRPGNPFLALPTSPPCKEVLEALAKILHGPPKPKESQVVELSMSGQTPTDWHREAAAARALYFIYLNNNASLWANVVTAADVLAMKDVSLSAIALMKAIVTANWHVLLTELIQSQSSQRNFSIPSETDLERMAPESQRVLPSSGVWAILTPPALTTLLPYLFKPPRSYAEFAGGGAGDAENAVWKIATAKYEVLVALYDRLKENTAQVEGFEDIVRTLRQRVSEGPWGPVTQTGSRVDAIGM</sequence>
<gene>
    <name evidence="1" type="ORF">ASPZODRAFT_23187</name>
</gene>